<proteinExistence type="predicted"/>
<dbReference type="Proteomes" id="UP000623107">
    <property type="component" value="Unassembled WGS sequence"/>
</dbReference>
<keyword evidence="2" id="KW-1185">Reference proteome</keyword>
<evidence type="ECO:0000313" key="1">
    <source>
        <dbReference type="EMBL" id="MBF0859409.1"/>
    </source>
</evidence>
<reference evidence="1" key="2">
    <citation type="submission" date="2020-11" db="EMBL/GenBank/DDBJ databases">
        <title>Description of novel Gluconobacter species.</title>
        <authorList>
            <person name="Cleenwerck I."/>
            <person name="Cnockaert M."/>
            <person name="Borremans W."/>
            <person name="Wieme A.D."/>
            <person name="De Vuyst L."/>
            <person name="Vandamme P."/>
        </authorList>
    </citation>
    <scope>NUCLEOTIDE SEQUENCE</scope>
    <source>
        <strain evidence="1">LMG 31484</strain>
    </source>
</reference>
<evidence type="ECO:0000313" key="2">
    <source>
        <dbReference type="Proteomes" id="UP000623107"/>
    </source>
</evidence>
<name>A0ABR9Y7M5_9PROT</name>
<comment type="caution">
    <text evidence="1">The sequence shown here is derived from an EMBL/GenBank/DDBJ whole genome shotgun (WGS) entry which is preliminary data.</text>
</comment>
<organism evidence="1 2">
    <name type="scientific">Gluconobacter vitians</name>
    <dbReference type="NCBI Taxonomy" id="2728102"/>
    <lineage>
        <taxon>Bacteria</taxon>
        <taxon>Pseudomonadati</taxon>
        <taxon>Pseudomonadota</taxon>
        <taxon>Alphaproteobacteria</taxon>
        <taxon>Acetobacterales</taxon>
        <taxon>Acetobacteraceae</taxon>
        <taxon>Gluconobacter</taxon>
    </lineage>
</organism>
<dbReference type="InterPro" id="IPR036626">
    <property type="entry name" value="GpW_sf"/>
</dbReference>
<gene>
    <name evidence="1" type="ORF">HKD24_09300</name>
</gene>
<sequence>MTTPLYPGRPIYDLNTSILAGMPKEQLQKSLADCQLALIQLQSGAKVASVSYAQGDGSRSVSYTQANMAGLTVMIQQLQRQLGIPGVRRGALRPVF</sequence>
<dbReference type="Pfam" id="PF02831">
    <property type="entry name" value="gpW"/>
    <property type="match status" value="1"/>
</dbReference>
<protein>
    <submittedName>
        <fullName evidence="1">Phage head-tail adapter protein</fullName>
    </submittedName>
</protein>
<dbReference type="Gene3D" id="3.30.1580.10">
    <property type="entry name" value="Head-to-tail joining protein W"/>
    <property type="match status" value="1"/>
</dbReference>
<reference evidence="1" key="1">
    <citation type="submission" date="2020-04" db="EMBL/GenBank/DDBJ databases">
        <authorList>
            <person name="Sombolestani A."/>
        </authorList>
    </citation>
    <scope>NUCLEOTIDE SEQUENCE</scope>
    <source>
        <strain evidence="1">LMG 31484</strain>
    </source>
</reference>
<dbReference type="SUPFAM" id="SSF64210">
    <property type="entry name" value="Head-to-tail joining protein W, gpW"/>
    <property type="match status" value="1"/>
</dbReference>
<accession>A0ABR9Y7M5</accession>
<dbReference type="EMBL" id="JABCQG010000010">
    <property type="protein sequence ID" value="MBF0859409.1"/>
    <property type="molecule type" value="Genomic_DNA"/>
</dbReference>
<dbReference type="InterPro" id="IPR004174">
    <property type="entry name" value="GpW"/>
</dbReference>
<dbReference type="RefSeq" id="WP_194260038.1">
    <property type="nucleotide sequence ID" value="NZ_JABCQG010000010.1"/>
</dbReference>